<feature type="region of interest" description="Disordered" evidence="5">
    <location>
        <begin position="1"/>
        <end position="278"/>
    </location>
</feature>
<evidence type="ECO:0000256" key="2">
    <source>
        <dbReference type="ARBA" id="ARBA00022763"/>
    </source>
</evidence>
<gene>
    <name evidence="8" type="ORF">RAG0_14491</name>
</gene>
<feature type="region of interest" description="Disordered" evidence="5">
    <location>
        <begin position="423"/>
        <end position="484"/>
    </location>
</feature>
<accession>A0A1E1LH95</accession>
<dbReference type="PANTHER" id="PTHR15272:SF0">
    <property type="entry name" value="CHROMATIN ASSEMBLY FACTOR 1 SUBUNIT A"/>
    <property type="match status" value="1"/>
</dbReference>
<dbReference type="GO" id="GO:0005634">
    <property type="term" value="C:nucleus"/>
    <property type="evidence" value="ECO:0007669"/>
    <property type="project" value="UniProtKB-SubCell"/>
</dbReference>
<keyword evidence="3" id="KW-0234">DNA repair</keyword>
<comment type="subcellular location">
    <subcellularLocation>
        <location evidence="1">Nucleus</location>
    </subcellularLocation>
</comment>
<evidence type="ECO:0000313" key="8">
    <source>
        <dbReference type="EMBL" id="CZT09886.1"/>
    </source>
</evidence>
<evidence type="ECO:0000256" key="1">
    <source>
        <dbReference type="ARBA" id="ARBA00004123"/>
    </source>
</evidence>
<feature type="domain" description="Chromatin assembly factor 1 subunit A dimerization" evidence="6">
    <location>
        <begin position="410"/>
        <end position="484"/>
    </location>
</feature>
<proteinExistence type="predicted"/>
<evidence type="ECO:0000256" key="5">
    <source>
        <dbReference type="SAM" id="MobiDB-lite"/>
    </source>
</evidence>
<dbReference type="Pfam" id="PF21796">
    <property type="entry name" value="Cac1_C"/>
    <property type="match status" value="1"/>
</dbReference>
<dbReference type="AlphaFoldDB" id="A0A1E1LH95"/>
<protein>
    <submittedName>
        <fullName evidence="8">Related to chromatin assembly complex, subunit p90</fullName>
    </submittedName>
</protein>
<dbReference type="PANTHER" id="PTHR15272">
    <property type="entry name" value="CHROMATIN ASSEMBLY FACTOR 1 SUBUNIT A CAF-1 SUBUNIT A"/>
    <property type="match status" value="1"/>
</dbReference>
<feature type="domain" description="Chromatin assembly factor 1 subunit Cac1-like C-terminal" evidence="7">
    <location>
        <begin position="648"/>
        <end position="702"/>
    </location>
</feature>
<evidence type="ECO:0000256" key="3">
    <source>
        <dbReference type="ARBA" id="ARBA00023204"/>
    </source>
</evidence>
<dbReference type="GO" id="GO:0033186">
    <property type="term" value="C:CAF-1 complex"/>
    <property type="evidence" value="ECO:0007669"/>
    <property type="project" value="TreeGrafter"/>
</dbReference>
<dbReference type="GO" id="GO:0006334">
    <property type="term" value="P:nucleosome assembly"/>
    <property type="evidence" value="ECO:0007669"/>
    <property type="project" value="TreeGrafter"/>
</dbReference>
<feature type="compositionally biased region" description="Low complexity" evidence="5">
    <location>
        <begin position="618"/>
        <end position="633"/>
    </location>
</feature>
<feature type="compositionally biased region" description="Acidic residues" evidence="5">
    <location>
        <begin position="452"/>
        <end position="484"/>
    </location>
</feature>
<organism evidence="8 9">
    <name type="scientific">Rhynchosporium agropyri</name>
    <dbReference type="NCBI Taxonomy" id="914238"/>
    <lineage>
        <taxon>Eukaryota</taxon>
        <taxon>Fungi</taxon>
        <taxon>Dikarya</taxon>
        <taxon>Ascomycota</taxon>
        <taxon>Pezizomycotina</taxon>
        <taxon>Leotiomycetes</taxon>
        <taxon>Helotiales</taxon>
        <taxon>Ploettnerulaceae</taxon>
        <taxon>Rhynchosporium</taxon>
    </lineage>
</organism>
<evidence type="ECO:0000256" key="4">
    <source>
        <dbReference type="ARBA" id="ARBA00023242"/>
    </source>
</evidence>
<feature type="compositionally biased region" description="Basic and acidic residues" evidence="5">
    <location>
        <begin position="442"/>
        <end position="451"/>
    </location>
</feature>
<dbReference type="Pfam" id="PF12253">
    <property type="entry name" value="CAF1A_dimeriz"/>
    <property type="match status" value="1"/>
</dbReference>
<dbReference type="OrthoDB" id="79480at2759"/>
<feature type="compositionally biased region" description="Basic and acidic residues" evidence="5">
    <location>
        <begin position="133"/>
        <end position="243"/>
    </location>
</feature>
<keyword evidence="4" id="KW-0539">Nucleus</keyword>
<evidence type="ECO:0000313" key="9">
    <source>
        <dbReference type="Proteomes" id="UP000178912"/>
    </source>
</evidence>
<keyword evidence="9" id="KW-1185">Reference proteome</keyword>
<feature type="region of interest" description="Disordered" evidence="5">
    <location>
        <begin position="605"/>
        <end position="641"/>
    </location>
</feature>
<dbReference type="InterPro" id="IPR022043">
    <property type="entry name" value="CAF1A_DD"/>
</dbReference>
<evidence type="ECO:0000259" key="7">
    <source>
        <dbReference type="Pfam" id="PF21796"/>
    </source>
</evidence>
<keyword evidence="2" id="KW-0227">DNA damage</keyword>
<evidence type="ECO:0000259" key="6">
    <source>
        <dbReference type="Pfam" id="PF12253"/>
    </source>
</evidence>
<dbReference type="EMBL" id="FJUX01000121">
    <property type="protein sequence ID" value="CZT09886.1"/>
    <property type="molecule type" value="Genomic_DNA"/>
</dbReference>
<dbReference type="GO" id="GO:0006281">
    <property type="term" value="P:DNA repair"/>
    <property type="evidence" value="ECO:0007669"/>
    <property type="project" value="UniProtKB-KW"/>
</dbReference>
<dbReference type="InterPro" id="IPR048800">
    <property type="entry name" value="Cac1-like_C"/>
</dbReference>
<sequence>MSCPDSPRSRKRDHTSFEEEPEPQELQQPFTCPPDFLERLAAEEEVQKKLTTTTESLLTPPVSVDANIKRERASSLARSSTGELTDAGSATPARDQSPSRASLPVAADGQSPSAFAAMNGSLPPPPKKTKLSFQEKELKRINKEFKDRERAEEKAKKDAEKQAHADEKARKDAEKEAEKQAIADEKARKLAEKEAEKKKKEVEREEKRLAAEVEKAAKEEKRKKKEEEKLKAEEEKKKKERGQMKLGKFFSIPTTSRPRASSLDPKARASMSPAPQSSNIIDAADSSVKTSSKSAYEEMFLDFFLQDHVTVAPTSKFVRREESIGAIENLIDSYLLGNRSPGRVRSFDPHTLLHTSSPHAVPRGKKCVTVREIMSDHYSGNPAKPIDLTTDSQNSQIIRTGDLLKSVPMKILHFQEDVRPPYRGTYTGRPVSGVSRLARNPTRRDLPHTDYEYDSEAEWVQDDEDAEDLKSEGDEEEEIGDDEDMDDFLDDENDEMANNRRLVLQGDLEPVSTGLCWEDRKRRNVNVKMIAYRMEVILDPNLKSIDPLSTAYWGPPVTTKTAMEPPRIPLNTMKSTSANINSLFSKASSTSSHTLSNDYIKAQTPTSLTSTPLPPEPQTLHQQSTKSVSTPTSKDSKPKKTLSVDDIPAFRAAIQGSDLSKVGLIEVLKKKFPGRPAAAIKGTLESVAKRVGAKEVDKRWVLNE</sequence>
<name>A0A1E1LH95_9HELO</name>
<reference evidence="9" key="1">
    <citation type="submission" date="2016-03" db="EMBL/GenBank/DDBJ databases">
        <authorList>
            <person name="Guldener U."/>
        </authorList>
    </citation>
    <scope>NUCLEOTIDE SEQUENCE [LARGE SCALE GENOMIC DNA]</scope>
    <source>
        <strain evidence="9">04CH-RAC-A.6.1</strain>
    </source>
</reference>
<feature type="compositionally biased region" description="Low complexity" evidence="5">
    <location>
        <begin position="50"/>
        <end position="59"/>
    </location>
</feature>
<dbReference type="Proteomes" id="UP000178912">
    <property type="component" value="Unassembled WGS sequence"/>
</dbReference>
<feature type="compositionally biased region" description="Basic and acidic residues" evidence="5">
    <location>
        <begin position="36"/>
        <end position="48"/>
    </location>
</feature>